<keyword evidence="2" id="KW-1133">Transmembrane helix</keyword>
<dbReference type="Pfam" id="PF06697">
    <property type="entry name" value="DUF1191"/>
    <property type="match status" value="1"/>
</dbReference>
<evidence type="ECO:0000256" key="2">
    <source>
        <dbReference type="SAM" id="Phobius"/>
    </source>
</evidence>
<name>A0ABU6TBI5_9FABA</name>
<keyword evidence="2" id="KW-0472">Membrane</keyword>
<feature type="compositionally biased region" description="Pro residues" evidence="1">
    <location>
        <begin position="256"/>
        <end position="271"/>
    </location>
</feature>
<dbReference type="EMBL" id="JASCZI010090729">
    <property type="protein sequence ID" value="MED6145699.1"/>
    <property type="molecule type" value="Genomic_DNA"/>
</dbReference>
<organism evidence="3 4">
    <name type="scientific">Stylosanthes scabra</name>
    <dbReference type="NCBI Taxonomy" id="79078"/>
    <lineage>
        <taxon>Eukaryota</taxon>
        <taxon>Viridiplantae</taxon>
        <taxon>Streptophyta</taxon>
        <taxon>Embryophyta</taxon>
        <taxon>Tracheophyta</taxon>
        <taxon>Spermatophyta</taxon>
        <taxon>Magnoliopsida</taxon>
        <taxon>eudicotyledons</taxon>
        <taxon>Gunneridae</taxon>
        <taxon>Pentapetalae</taxon>
        <taxon>rosids</taxon>
        <taxon>fabids</taxon>
        <taxon>Fabales</taxon>
        <taxon>Fabaceae</taxon>
        <taxon>Papilionoideae</taxon>
        <taxon>50 kb inversion clade</taxon>
        <taxon>dalbergioids sensu lato</taxon>
        <taxon>Dalbergieae</taxon>
        <taxon>Pterocarpus clade</taxon>
        <taxon>Stylosanthes</taxon>
    </lineage>
</organism>
<keyword evidence="4" id="KW-1185">Reference proteome</keyword>
<dbReference type="PANTHER" id="PTHR33512">
    <property type="entry name" value="PROTEIN, PUTATIVE (DUF1191)-RELATED"/>
    <property type="match status" value="1"/>
</dbReference>
<sequence length="358" mass="39089">MGTLLLHLQLWKLVSFKVTIFFSVHNRVNIQNMGLLHHTHLVMLFLLLSCYEQIHTTAAAAAADSSLPSGAKALDATLQQYAFSALVKPKTGKIYTAQLPSNLNGIKVSALRLRSGSLRRKGYHVYNEFDIPNGTIEMPYVKRLVLVYQNIEDLDLSRKYYPLKNYTYLAPILGLLAYNGSDLSARNLPELDVKAYGDPVSIKFQNVKPVPSGAVAKCVWFDLKGTSNFTNVTGNGNTCSTSQQGHFSIVVESPSAPSPAPAPSEAPPAPNPKGGGGKKSHKKVWIILGSVLGGLALLVLLLLLVLWIQKYKEKKKMQQMERAAEVGEALHMASIGDTKAPAATVTRTQPTLEHEYAP</sequence>
<reference evidence="3 4" key="1">
    <citation type="journal article" date="2023" name="Plants (Basel)">
        <title>Bridging the Gap: Combining Genomics and Transcriptomics Approaches to Understand Stylosanthes scabra, an Orphan Legume from the Brazilian Caatinga.</title>
        <authorList>
            <person name="Ferreira-Neto J.R.C."/>
            <person name="da Silva M.D."/>
            <person name="Binneck E."/>
            <person name="de Melo N.F."/>
            <person name="da Silva R.H."/>
            <person name="de Melo A.L.T.M."/>
            <person name="Pandolfi V."/>
            <person name="Bustamante F.O."/>
            <person name="Brasileiro-Vidal A.C."/>
            <person name="Benko-Iseppon A.M."/>
        </authorList>
    </citation>
    <scope>NUCLEOTIDE SEQUENCE [LARGE SCALE GENOMIC DNA]</scope>
    <source>
        <tissue evidence="3">Leaves</tissue>
    </source>
</reference>
<evidence type="ECO:0000313" key="3">
    <source>
        <dbReference type="EMBL" id="MED6145699.1"/>
    </source>
</evidence>
<comment type="caution">
    <text evidence="3">The sequence shown here is derived from an EMBL/GenBank/DDBJ whole genome shotgun (WGS) entry which is preliminary data.</text>
</comment>
<gene>
    <name evidence="3" type="ORF">PIB30_027828</name>
</gene>
<protein>
    <submittedName>
        <fullName evidence="3">Uncharacterized protein</fullName>
    </submittedName>
</protein>
<feature type="region of interest" description="Disordered" evidence="1">
    <location>
        <begin position="251"/>
        <end position="278"/>
    </location>
</feature>
<dbReference type="PANTHER" id="PTHR33512:SF14">
    <property type="entry name" value="EXPRESSED PROTEIN"/>
    <property type="match status" value="1"/>
</dbReference>
<dbReference type="Proteomes" id="UP001341840">
    <property type="component" value="Unassembled WGS sequence"/>
</dbReference>
<evidence type="ECO:0000313" key="4">
    <source>
        <dbReference type="Proteomes" id="UP001341840"/>
    </source>
</evidence>
<evidence type="ECO:0000256" key="1">
    <source>
        <dbReference type="SAM" id="MobiDB-lite"/>
    </source>
</evidence>
<keyword evidence="2" id="KW-0812">Transmembrane</keyword>
<dbReference type="InterPro" id="IPR010605">
    <property type="entry name" value="DUF1191"/>
</dbReference>
<accession>A0ABU6TBI5</accession>
<dbReference type="Gene3D" id="1.20.5.930">
    <property type="entry name" value="Bicelle-embedded integrin alpha(iib) transmembrane segment"/>
    <property type="match status" value="1"/>
</dbReference>
<feature type="transmembrane region" description="Helical" evidence="2">
    <location>
        <begin position="284"/>
        <end position="308"/>
    </location>
</feature>
<proteinExistence type="predicted"/>